<feature type="active site" description="Proton acceptor; specific for (R)-substrate epimerization" evidence="5">
    <location>
        <position position="162"/>
    </location>
</feature>
<dbReference type="SFLD" id="SFLDF00009">
    <property type="entry name" value="o-succinylbenzoate_synthase"/>
    <property type="match status" value="1"/>
</dbReference>
<feature type="domain" description="Mandelate racemase/muconate lactonizing enzyme C-terminal" evidence="9">
    <location>
        <begin position="141"/>
        <end position="239"/>
    </location>
</feature>
<dbReference type="SUPFAM" id="SSF51604">
    <property type="entry name" value="Enolase C-terminal domain-like"/>
    <property type="match status" value="1"/>
</dbReference>
<evidence type="ECO:0000313" key="11">
    <source>
        <dbReference type="Proteomes" id="UP000198636"/>
    </source>
</evidence>
<dbReference type="EC" id="5.1.1.-" evidence="8"/>
<dbReference type="RefSeq" id="WP_091543989.1">
    <property type="nucleotide sequence ID" value="NZ_FMUS01000016.1"/>
</dbReference>
<evidence type="ECO:0000313" key="10">
    <source>
        <dbReference type="EMBL" id="SCY80066.1"/>
    </source>
</evidence>
<dbReference type="GO" id="GO:0006518">
    <property type="term" value="P:peptide metabolic process"/>
    <property type="evidence" value="ECO:0007669"/>
    <property type="project" value="UniProtKB-ARBA"/>
</dbReference>
<protein>
    <recommendedName>
        <fullName evidence="8">Dipeptide epimerase</fullName>
        <ecNumber evidence="8">5.1.1.-</ecNumber>
    </recommendedName>
</protein>
<feature type="binding site" evidence="6">
    <location>
        <position position="297"/>
    </location>
    <ligand>
        <name>substrate</name>
    </ligand>
</feature>
<evidence type="ECO:0000256" key="1">
    <source>
        <dbReference type="ARBA" id="ARBA00008031"/>
    </source>
</evidence>
<feature type="binding site" evidence="6">
    <location>
        <position position="24"/>
    </location>
    <ligand>
        <name>substrate</name>
    </ligand>
</feature>
<dbReference type="InterPro" id="IPR013341">
    <property type="entry name" value="Mandelate_racemase_N_dom"/>
</dbReference>
<dbReference type="Gene3D" id="3.20.20.120">
    <property type="entry name" value="Enolase-like C-terminal domain"/>
    <property type="match status" value="1"/>
</dbReference>
<evidence type="ECO:0000256" key="2">
    <source>
        <dbReference type="ARBA" id="ARBA00022723"/>
    </source>
</evidence>
<feature type="binding site" evidence="7">
    <location>
        <position position="218"/>
    </location>
    <ligand>
        <name>Mg(2+)</name>
        <dbReference type="ChEBI" id="CHEBI:18420"/>
    </ligand>
</feature>
<feature type="binding site" evidence="7">
    <location>
        <position position="190"/>
    </location>
    <ligand>
        <name>Mg(2+)</name>
        <dbReference type="ChEBI" id="CHEBI:18420"/>
    </ligand>
</feature>
<evidence type="ECO:0000256" key="5">
    <source>
        <dbReference type="PIRSR" id="PIRSR634603-1"/>
    </source>
</evidence>
<dbReference type="SUPFAM" id="SSF54826">
    <property type="entry name" value="Enolase N-terminal domain-like"/>
    <property type="match status" value="1"/>
</dbReference>
<keyword evidence="11" id="KW-1185">Reference proteome</keyword>
<feature type="binding site" evidence="6">
    <location>
        <position position="135"/>
    </location>
    <ligand>
        <name>substrate</name>
    </ligand>
</feature>
<feature type="binding site" evidence="6">
    <location>
        <position position="160"/>
    </location>
    <ligand>
        <name>substrate</name>
    </ligand>
</feature>
<dbReference type="OrthoDB" id="9775391at2"/>
<dbReference type="InterPro" id="IPR013342">
    <property type="entry name" value="Mandelate_racemase_C"/>
</dbReference>
<dbReference type="STRING" id="1120976.SAMN03080606_02546"/>
<dbReference type="CDD" id="cd03319">
    <property type="entry name" value="L-Ala-DL-Glu_epimerase"/>
    <property type="match status" value="1"/>
</dbReference>
<dbReference type="InterPro" id="IPR034603">
    <property type="entry name" value="Dipeptide_epimerase"/>
</dbReference>
<dbReference type="SFLD" id="SFLDF00010">
    <property type="entry name" value="dipeptide_epimerase"/>
    <property type="match status" value="1"/>
</dbReference>
<dbReference type="Proteomes" id="UP000198636">
    <property type="component" value="Unassembled WGS sequence"/>
</dbReference>
<sequence length="364" mass="39596">MKIVDIQVGRISVPLRTPFKTALRTVKSIEDIVVKVVTDTGHVGYGEAAPTAVITGDTTGAIIGAINESIKPQLIGLSINNFEDVMQRLHGSLLKNSSGKAAVDIALYDLFGQLHNAPLYKLLGGYKKEIITDITISVNEPEEMVKDSLDAVGRGYKTLKIKVGKDPLKDMERMKAIRKAIGYDIQLRIDANQGWKPKEAINILRKMEDAGLEIEFVEQPVLAHDFEGLKLVTDNVSIPVLADESVFSPRDALKILEMRAADLINIKLMKTGGIYNALKICSIAETYGVECMIGCMLESKISVTAAAHLAGAKSIITKIDLDGPALCSIDPVEGGANFEEYKIILPEASGLGFVRVPEEFFNND</sequence>
<dbReference type="PANTHER" id="PTHR48073">
    <property type="entry name" value="O-SUCCINYLBENZOATE SYNTHASE-RELATED"/>
    <property type="match status" value="1"/>
</dbReference>
<feature type="binding site" evidence="6">
    <location>
        <position position="322"/>
    </location>
    <ligand>
        <name>substrate</name>
    </ligand>
</feature>
<feature type="binding site" evidence="6">
    <location>
        <position position="320"/>
    </location>
    <ligand>
        <name>substrate</name>
    </ligand>
</feature>
<dbReference type="GO" id="GO:0000287">
    <property type="term" value="F:magnesium ion binding"/>
    <property type="evidence" value="ECO:0007669"/>
    <property type="project" value="UniProtKB-ARBA"/>
</dbReference>
<evidence type="ECO:0000256" key="8">
    <source>
        <dbReference type="RuleBase" id="RU366006"/>
    </source>
</evidence>
<dbReference type="InterPro" id="IPR029065">
    <property type="entry name" value="Enolase_C-like"/>
</dbReference>
<dbReference type="SFLD" id="SFLDS00001">
    <property type="entry name" value="Enolase"/>
    <property type="match status" value="2"/>
</dbReference>
<dbReference type="AlphaFoldDB" id="A0A1G5IVH6"/>
<dbReference type="PANTHER" id="PTHR48073:SF2">
    <property type="entry name" value="O-SUCCINYLBENZOATE SYNTHASE"/>
    <property type="match status" value="1"/>
</dbReference>
<organism evidence="10 11">
    <name type="scientific">Alkaliphilus peptidifermentans DSM 18978</name>
    <dbReference type="NCBI Taxonomy" id="1120976"/>
    <lineage>
        <taxon>Bacteria</taxon>
        <taxon>Bacillati</taxon>
        <taxon>Bacillota</taxon>
        <taxon>Clostridia</taxon>
        <taxon>Peptostreptococcales</taxon>
        <taxon>Natronincolaceae</taxon>
        <taxon>Alkaliphilus</taxon>
    </lineage>
</organism>
<gene>
    <name evidence="10" type="ORF">SAMN03080606_02546</name>
</gene>
<evidence type="ECO:0000256" key="6">
    <source>
        <dbReference type="PIRSR" id="PIRSR634603-2"/>
    </source>
</evidence>
<reference evidence="10 11" key="1">
    <citation type="submission" date="2016-10" db="EMBL/GenBank/DDBJ databases">
        <authorList>
            <person name="de Groot N.N."/>
        </authorList>
    </citation>
    <scope>NUCLEOTIDE SEQUENCE [LARGE SCALE GENOMIC DNA]</scope>
    <source>
        <strain evidence="10 11">DSM 18978</strain>
    </source>
</reference>
<keyword evidence="2 7" id="KW-0479">Metal-binding</keyword>
<dbReference type="GO" id="GO:0016855">
    <property type="term" value="F:racemase and epimerase activity, acting on amino acids and derivatives"/>
    <property type="evidence" value="ECO:0007669"/>
    <property type="project" value="UniProtKB-UniRule"/>
</dbReference>
<feature type="binding site" evidence="6">
    <location>
        <position position="295"/>
    </location>
    <ligand>
        <name>substrate</name>
    </ligand>
</feature>
<feature type="binding site" evidence="7">
    <location>
        <position position="243"/>
    </location>
    <ligand>
        <name>Mg(2+)</name>
        <dbReference type="ChEBI" id="CHEBI:18420"/>
    </ligand>
</feature>
<dbReference type="Pfam" id="PF02746">
    <property type="entry name" value="MR_MLE_N"/>
    <property type="match status" value="1"/>
</dbReference>
<dbReference type="InterPro" id="IPR029017">
    <property type="entry name" value="Enolase-like_N"/>
</dbReference>
<keyword evidence="3 7" id="KW-0460">Magnesium</keyword>
<dbReference type="EMBL" id="FMUS01000016">
    <property type="protein sequence ID" value="SCY80066.1"/>
    <property type="molecule type" value="Genomic_DNA"/>
</dbReference>
<dbReference type="InterPro" id="IPR036849">
    <property type="entry name" value="Enolase-like_C_sf"/>
</dbReference>
<feature type="active site" description="Proton acceptor; specific for (S)-substrate epimerization" evidence="5">
    <location>
        <position position="267"/>
    </location>
</feature>
<accession>A0A1G5IVH6</accession>
<proteinExistence type="inferred from homology"/>
<dbReference type="SFLD" id="SFLDG00180">
    <property type="entry name" value="muconate_cycloisomerase"/>
    <property type="match status" value="2"/>
</dbReference>
<dbReference type="SMART" id="SM00922">
    <property type="entry name" value="MR_MLE"/>
    <property type="match status" value="1"/>
</dbReference>
<comment type="cofactor">
    <cofactor evidence="7 8">
        <name>Mg(2+)</name>
        <dbReference type="ChEBI" id="CHEBI:18420"/>
    </cofactor>
    <text evidence="7 8">Binds 1 Mg(2+) ion per subunit.</text>
</comment>
<comment type="similarity">
    <text evidence="1 8">Belongs to the mandelate racemase/muconate lactonizing enzyme family.</text>
</comment>
<evidence type="ECO:0000256" key="7">
    <source>
        <dbReference type="PIRSR" id="PIRSR634603-3"/>
    </source>
</evidence>
<evidence type="ECO:0000256" key="3">
    <source>
        <dbReference type="ARBA" id="ARBA00022842"/>
    </source>
</evidence>
<evidence type="ECO:0000256" key="4">
    <source>
        <dbReference type="ARBA" id="ARBA00023235"/>
    </source>
</evidence>
<dbReference type="FunFam" id="3.30.390.10:FF:000009">
    <property type="entry name" value="Hydrophobic dipeptide epimerase"/>
    <property type="match status" value="1"/>
</dbReference>
<dbReference type="Gene3D" id="3.30.390.10">
    <property type="entry name" value="Enolase-like, N-terminal domain"/>
    <property type="match status" value="1"/>
</dbReference>
<dbReference type="Pfam" id="PF13378">
    <property type="entry name" value="MR_MLE_C"/>
    <property type="match status" value="1"/>
</dbReference>
<evidence type="ECO:0000259" key="9">
    <source>
        <dbReference type="SMART" id="SM00922"/>
    </source>
</evidence>
<keyword evidence="4 8" id="KW-0413">Isomerase</keyword>
<name>A0A1G5IVH6_9FIRM</name>